<dbReference type="OrthoDB" id="3648721at2"/>
<keyword evidence="2" id="KW-1133">Transmembrane helix</keyword>
<dbReference type="Pfam" id="PF00112">
    <property type="entry name" value="Peptidase_C1"/>
    <property type="match status" value="1"/>
</dbReference>
<proteinExistence type="inferred from homology"/>
<reference evidence="4 5" key="1">
    <citation type="submission" date="2018-09" db="EMBL/GenBank/DDBJ databases">
        <title>Genome sequencing of strain 6GH32-13.</title>
        <authorList>
            <person name="Weon H.-Y."/>
            <person name="Heo J."/>
            <person name="Kwon S.-W."/>
        </authorList>
    </citation>
    <scope>NUCLEOTIDE SEQUENCE [LARGE SCALE GENOMIC DNA]</scope>
    <source>
        <strain evidence="4 5">5GH32-13</strain>
    </source>
</reference>
<keyword evidence="5" id="KW-1185">Reference proteome</keyword>
<dbReference type="RefSeq" id="WP_119049433.1">
    <property type="nucleotide sequence ID" value="NZ_CP032157.1"/>
</dbReference>
<dbReference type="InterPro" id="IPR025660">
    <property type="entry name" value="Pept_his_AS"/>
</dbReference>
<feature type="transmembrane region" description="Helical" evidence="2">
    <location>
        <begin position="25"/>
        <end position="44"/>
    </location>
</feature>
<organism evidence="4 5">
    <name type="scientific">Paraflavitalea soli</name>
    <dbReference type="NCBI Taxonomy" id="2315862"/>
    <lineage>
        <taxon>Bacteria</taxon>
        <taxon>Pseudomonadati</taxon>
        <taxon>Bacteroidota</taxon>
        <taxon>Chitinophagia</taxon>
        <taxon>Chitinophagales</taxon>
        <taxon>Chitinophagaceae</taxon>
        <taxon>Paraflavitalea</taxon>
    </lineage>
</organism>
<evidence type="ECO:0000313" key="5">
    <source>
        <dbReference type="Proteomes" id="UP000263900"/>
    </source>
</evidence>
<dbReference type="PANTHER" id="PTHR12411">
    <property type="entry name" value="CYSTEINE PROTEASE FAMILY C1-RELATED"/>
    <property type="match status" value="1"/>
</dbReference>
<evidence type="ECO:0000256" key="2">
    <source>
        <dbReference type="SAM" id="Phobius"/>
    </source>
</evidence>
<dbReference type="SUPFAM" id="SSF54001">
    <property type="entry name" value="Cysteine proteinases"/>
    <property type="match status" value="1"/>
</dbReference>
<comment type="similarity">
    <text evidence="1">Belongs to the peptidase C1 family.</text>
</comment>
<name>A0A3B7MJ25_9BACT</name>
<dbReference type="InterPro" id="IPR013128">
    <property type="entry name" value="Peptidase_C1A"/>
</dbReference>
<dbReference type="GO" id="GO:0006508">
    <property type="term" value="P:proteolysis"/>
    <property type="evidence" value="ECO:0007669"/>
    <property type="project" value="InterPro"/>
</dbReference>
<gene>
    <name evidence="4" type="ORF">D3H65_06200</name>
</gene>
<dbReference type="EMBL" id="CP032157">
    <property type="protein sequence ID" value="AXY73597.1"/>
    <property type="molecule type" value="Genomic_DNA"/>
</dbReference>
<keyword evidence="2" id="KW-0812">Transmembrane</keyword>
<keyword evidence="2" id="KW-0472">Membrane</keyword>
<dbReference type="KEGG" id="pseg:D3H65_06200"/>
<accession>A0A3B7MJ25</accession>
<dbReference type="PROSITE" id="PS00639">
    <property type="entry name" value="THIOL_PROTEASE_HIS"/>
    <property type="match status" value="1"/>
</dbReference>
<dbReference type="Proteomes" id="UP000263900">
    <property type="component" value="Chromosome"/>
</dbReference>
<dbReference type="GO" id="GO:0008234">
    <property type="term" value="F:cysteine-type peptidase activity"/>
    <property type="evidence" value="ECO:0007669"/>
    <property type="project" value="InterPro"/>
</dbReference>
<evidence type="ECO:0000259" key="3">
    <source>
        <dbReference type="SMART" id="SM00645"/>
    </source>
</evidence>
<evidence type="ECO:0000313" key="4">
    <source>
        <dbReference type="EMBL" id="AXY73597.1"/>
    </source>
</evidence>
<dbReference type="InterPro" id="IPR038765">
    <property type="entry name" value="Papain-like_cys_pep_sf"/>
</dbReference>
<evidence type="ECO:0000256" key="1">
    <source>
        <dbReference type="ARBA" id="ARBA00008455"/>
    </source>
</evidence>
<sequence length="418" mass="46455">MTNSQQFIWDDDQRQRKGRRRRNKLVLLLLLGLTLVVIGVNYFISGRAAVKRARLSEVMYMIDSKQDLLIKDSAVIKAIALDSLNFINQIEQPASSILVDTAAFFARLTELQDNKLAEIRQFKANFNSGLASTVQLGITSKSFIPLKFLTGERGGRLPAAELAFLASHCSNAAQYPFLKFAGRQLDPSVRQLDIRMFGVNSSTIDQTPYIICWAIAAAKAFDINYQIRHPQQNIVSSQQEIIDCSKGGDSNGGSSYLVFKWMDAPSVLLADSSAYSFTGKFLQSCRQPATGHGLKDWSMISCETPGDTASIKKIKDAICRFGSVVSSVNTTPGWLMYKRVEGNVWRDSNRYKESDGSFSSNHSVLIIGWDDDKQAWLIKNSWGEGWGITGGTGTQSGYMWLDYKSCNIGLKACWVVAR</sequence>
<dbReference type="Gene3D" id="3.90.70.10">
    <property type="entry name" value="Cysteine proteinases"/>
    <property type="match status" value="1"/>
</dbReference>
<dbReference type="InterPro" id="IPR000668">
    <property type="entry name" value="Peptidase_C1A_C"/>
</dbReference>
<dbReference type="SMART" id="SM00645">
    <property type="entry name" value="Pept_C1"/>
    <property type="match status" value="1"/>
</dbReference>
<protein>
    <recommendedName>
        <fullName evidence="3">Peptidase C1A papain C-terminal domain-containing protein</fullName>
    </recommendedName>
</protein>
<dbReference type="AlphaFoldDB" id="A0A3B7MJ25"/>
<feature type="domain" description="Peptidase C1A papain C-terminal" evidence="3">
    <location>
        <begin position="188"/>
        <end position="416"/>
    </location>
</feature>